<dbReference type="Proteomes" id="UP000824998">
    <property type="component" value="Unassembled WGS sequence"/>
</dbReference>
<sequence>MASITTTPPELVLWVIGLLQGTDEIATRNVCRAIQALPAGSLQQTCAIIWVRDRFWIRYLSPSSLRSLVNRESGVFGAFTKKLAISLIMPCRIAIPTDLHNNPTLSDLKIKLIGRVSASQVFEVIRAWVAYTGHIKRLKIYFGYMSGINPNDTTHFDKLVGSCNQRLGHIAVHGSDAQSMFECFWEVSNQAGALQWLDVGAVPVIPYDQVLCREITD</sequence>
<proteinExistence type="predicted"/>
<evidence type="ECO:0008006" key="3">
    <source>
        <dbReference type="Google" id="ProtNLM"/>
    </source>
</evidence>
<comment type="caution">
    <text evidence="1">The sequence shown here is derived from an EMBL/GenBank/DDBJ whole genome shotgun (WGS) entry which is preliminary data.</text>
</comment>
<evidence type="ECO:0000313" key="1">
    <source>
        <dbReference type="EMBL" id="KAG9236736.1"/>
    </source>
</evidence>
<name>A0A9P7YNB9_9HELO</name>
<accession>A0A9P7YNB9</accession>
<organism evidence="1 2">
    <name type="scientific">Amylocarpus encephaloides</name>
    <dbReference type="NCBI Taxonomy" id="45428"/>
    <lineage>
        <taxon>Eukaryota</taxon>
        <taxon>Fungi</taxon>
        <taxon>Dikarya</taxon>
        <taxon>Ascomycota</taxon>
        <taxon>Pezizomycotina</taxon>
        <taxon>Leotiomycetes</taxon>
        <taxon>Helotiales</taxon>
        <taxon>Helotiales incertae sedis</taxon>
        <taxon>Amylocarpus</taxon>
    </lineage>
</organism>
<keyword evidence="2" id="KW-1185">Reference proteome</keyword>
<reference evidence="1" key="1">
    <citation type="journal article" date="2021" name="IMA Fungus">
        <title>Genomic characterization of three marine fungi, including Emericellopsis atlantica sp. nov. with signatures of a generalist lifestyle and marine biomass degradation.</title>
        <authorList>
            <person name="Hagestad O.C."/>
            <person name="Hou L."/>
            <person name="Andersen J.H."/>
            <person name="Hansen E.H."/>
            <person name="Altermark B."/>
            <person name="Li C."/>
            <person name="Kuhnert E."/>
            <person name="Cox R.J."/>
            <person name="Crous P.W."/>
            <person name="Spatafora J.W."/>
            <person name="Lail K."/>
            <person name="Amirebrahimi M."/>
            <person name="Lipzen A."/>
            <person name="Pangilinan J."/>
            <person name="Andreopoulos W."/>
            <person name="Hayes R.D."/>
            <person name="Ng V."/>
            <person name="Grigoriev I.V."/>
            <person name="Jackson S.A."/>
            <person name="Sutton T.D.S."/>
            <person name="Dobson A.D.W."/>
            <person name="Rama T."/>
        </authorList>
    </citation>
    <scope>NUCLEOTIDE SEQUENCE</scope>
    <source>
        <strain evidence="1">TRa018bII</strain>
    </source>
</reference>
<evidence type="ECO:0000313" key="2">
    <source>
        <dbReference type="Proteomes" id="UP000824998"/>
    </source>
</evidence>
<dbReference type="AlphaFoldDB" id="A0A9P7YNB9"/>
<gene>
    <name evidence="1" type="ORF">BJ875DRAFT_206597</name>
</gene>
<dbReference type="EMBL" id="MU251400">
    <property type="protein sequence ID" value="KAG9236736.1"/>
    <property type="molecule type" value="Genomic_DNA"/>
</dbReference>
<protein>
    <recommendedName>
        <fullName evidence="3">F-box domain-containing protein</fullName>
    </recommendedName>
</protein>